<evidence type="ECO:0000313" key="2">
    <source>
        <dbReference type="Proteomes" id="UP001055879"/>
    </source>
</evidence>
<comment type="caution">
    <text evidence="1">The sequence shown here is derived from an EMBL/GenBank/DDBJ whole genome shotgun (WGS) entry which is preliminary data.</text>
</comment>
<gene>
    <name evidence="1" type="ORF">L6452_06422</name>
</gene>
<organism evidence="1 2">
    <name type="scientific">Arctium lappa</name>
    <name type="common">Greater burdock</name>
    <name type="synonym">Lappa major</name>
    <dbReference type="NCBI Taxonomy" id="4217"/>
    <lineage>
        <taxon>Eukaryota</taxon>
        <taxon>Viridiplantae</taxon>
        <taxon>Streptophyta</taxon>
        <taxon>Embryophyta</taxon>
        <taxon>Tracheophyta</taxon>
        <taxon>Spermatophyta</taxon>
        <taxon>Magnoliopsida</taxon>
        <taxon>eudicotyledons</taxon>
        <taxon>Gunneridae</taxon>
        <taxon>Pentapetalae</taxon>
        <taxon>asterids</taxon>
        <taxon>campanulids</taxon>
        <taxon>Asterales</taxon>
        <taxon>Asteraceae</taxon>
        <taxon>Carduoideae</taxon>
        <taxon>Cardueae</taxon>
        <taxon>Arctiinae</taxon>
        <taxon>Arctium</taxon>
    </lineage>
</organism>
<protein>
    <submittedName>
        <fullName evidence="1">Uncharacterized protein</fullName>
    </submittedName>
</protein>
<keyword evidence="2" id="KW-1185">Reference proteome</keyword>
<dbReference type="EMBL" id="CM042048">
    <property type="protein sequence ID" value="KAI3758850.1"/>
    <property type="molecule type" value="Genomic_DNA"/>
</dbReference>
<dbReference type="Proteomes" id="UP001055879">
    <property type="component" value="Linkage Group LG02"/>
</dbReference>
<evidence type="ECO:0000313" key="1">
    <source>
        <dbReference type="EMBL" id="KAI3758850.1"/>
    </source>
</evidence>
<reference evidence="2" key="1">
    <citation type="journal article" date="2022" name="Mol. Ecol. Resour.">
        <title>The genomes of chicory, endive, great burdock and yacon provide insights into Asteraceae palaeo-polyploidization history and plant inulin production.</title>
        <authorList>
            <person name="Fan W."/>
            <person name="Wang S."/>
            <person name="Wang H."/>
            <person name="Wang A."/>
            <person name="Jiang F."/>
            <person name="Liu H."/>
            <person name="Zhao H."/>
            <person name="Xu D."/>
            <person name="Zhang Y."/>
        </authorList>
    </citation>
    <scope>NUCLEOTIDE SEQUENCE [LARGE SCALE GENOMIC DNA]</scope>
    <source>
        <strain evidence="2">cv. Niubang</strain>
    </source>
</reference>
<accession>A0ACB9EJ55</accession>
<name>A0ACB9EJ55_ARCLA</name>
<reference evidence="1 2" key="2">
    <citation type="journal article" date="2022" name="Mol. Ecol. Resour.">
        <title>The genomes of chicory, endive, great burdock and yacon provide insights into Asteraceae paleo-polyploidization history and plant inulin production.</title>
        <authorList>
            <person name="Fan W."/>
            <person name="Wang S."/>
            <person name="Wang H."/>
            <person name="Wang A."/>
            <person name="Jiang F."/>
            <person name="Liu H."/>
            <person name="Zhao H."/>
            <person name="Xu D."/>
            <person name="Zhang Y."/>
        </authorList>
    </citation>
    <scope>NUCLEOTIDE SEQUENCE [LARGE SCALE GENOMIC DNA]</scope>
    <source>
        <strain evidence="2">cv. Niubang</strain>
    </source>
</reference>
<proteinExistence type="predicted"/>
<sequence>MQTAVDVDQEDNMKLSDLVRRISKSSGERVEASNAENDDEESTKCPGFQEHERSDRATTKWTMDFLTNRQEVELQSGGFGILELVDGGSNEAGPSGSTCGPKGDDNTNVDREKRKQVMNYDERYRSNKSPHRLFFLTDILHAIPIEVTRFQSMEASKKGRRG</sequence>